<dbReference type="AlphaFoldDB" id="A0A4Z2HU06"/>
<proteinExistence type="predicted"/>
<gene>
    <name evidence="2" type="ORF">EYF80_020993</name>
</gene>
<comment type="caution">
    <text evidence="2">The sequence shown here is derived from an EMBL/GenBank/DDBJ whole genome shotgun (WGS) entry which is preliminary data.</text>
</comment>
<name>A0A4Z2HU06_9TELE</name>
<dbReference type="Proteomes" id="UP000314294">
    <property type="component" value="Unassembled WGS sequence"/>
</dbReference>
<reference evidence="2 3" key="1">
    <citation type="submission" date="2019-03" db="EMBL/GenBank/DDBJ databases">
        <title>First draft genome of Liparis tanakae, snailfish: a comprehensive survey of snailfish specific genes.</title>
        <authorList>
            <person name="Kim W."/>
            <person name="Song I."/>
            <person name="Jeong J.-H."/>
            <person name="Kim D."/>
            <person name="Kim S."/>
            <person name="Ryu S."/>
            <person name="Song J.Y."/>
            <person name="Lee S.K."/>
        </authorList>
    </citation>
    <scope>NUCLEOTIDE SEQUENCE [LARGE SCALE GENOMIC DNA]</scope>
    <source>
        <tissue evidence="2">Muscle</tissue>
    </source>
</reference>
<dbReference type="EMBL" id="SRLO01000184">
    <property type="protein sequence ID" value="TNN68805.1"/>
    <property type="molecule type" value="Genomic_DNA"/>
</dbReference>
<evidence type="ECO:0000256" key="1">
    <source>
        <dbReference type="SAM" id="MobiDB-lite"/>
    </source>
</evidence>
<feature type="compositionally biased region" description="Polar residues" evidence="1">
    <location>
        <begin position="33"/>
        <end position="45"/>
    </location>
</feature>
<feature type="compositionally biased region" description="Basic and acidic residues" evidence="1">
    <location>
        <begin position="73"/>
        <end position="86"/>
    </location>
</feature>
<feature type="region of interest" description="Disordered" evidence="1">
    <location>
        <begin position="1"/>
        <end position="94"/>
    </location>
</feature>
<evidence type="ECO:0000313" key="2">
    <source>
        <dbReference type="EMBL" id="TNN68805.1"/>
    </source>
</evidence>
<sequence length="144" mass="15452">MKKQTTVKMMGTDRRVSADVNHGKQWGPVALPGSNQQHPATQTVSCEAHARAPDDNNFISSDHGSPGCSEDSPVERPEAGQRHENGNHGGQSVESAVCERLRGGEDEHCVQYLPFHFIFYACVLSLTTATASDSSSSAGVIMVK</sequence>
<protein>
    <submittedName>
        <fullName evidence="2">Uncharacterized protein</fullName>
    </submittedName>
</protein>
<organism evidence="2 3">
    <name type="scientific">Liparis tanakae</name>
    <name type="common">Tanaka's snailfish</name>
    <dbReference type="NCBI Taxonomy" id="230148"/>
    <lineage>
        <taxon>Eukaryota</taxon>
        <taxon>Metazoa</taxon>
        <taxon>Chordata</taxon>
        <taxon>Craniata</taxon>
        <taxon>Vertebrata</taxon>
        <taxon>Euteleostomi</taxon>
        <taxon>Actinopterygii</taxon>
        <taxon>Neopterygii</taxon>
        <taxon>Teleostei</taxon>
        <taxon>Neoteleostei</taxon>
        <taxon>Acanthomorphata</taxon>
        <taxon>Eupercaria</taxon>
        <taxon>Perciformes</taxon>
        <taxon>Cottioidei</taxon>
        <taxon>Cottales</taxon>
        <taxon>Liparidae</taxon>
        <taxon>Liparis</taxon>
    </lineage>
</organism>
<keyword evidence="3" id="KW-1185">Reference proteome</keyword>
<evidence type="ECO:0000313" key="3">
    <source>
        <dbReference type="Proteomes" id="UP000314294"/>
    </source>
</evidence>
<accession>A0A4Z2HU06</accession>